<keyword evidence="3" id="KW-0804">Transcription</keyword>
<evidence type="ECO:0000256" key="2">
    <source>
        <dbReference type="ARBA" id="ARBA00023125"/>
    </source>
</evidence>
<feature type="domain" description="Zn(2)-C6 fungal-type" evidence="6">
    <location>
        <begin position="103"/>
        <end position="134"/>
    </location>
</feature>
<dbReference type="SUPFAM" id="SSF57701">
    <property type="entry name" value="Zn2/Cys6 DNA-binding domain"/>
    <property type="match status" value="1"/>
</dbReference>
<dbReference type="GO" id="GO:0003677">
    <property type="term" value="F:DNA binding"/>
    <property type="evidence" value="ECO:0007669"/>
    <property type="project" value="UniProtKB-KW"/>
</dbReference>
<evidence type="ECO:0000313" key="7">
    <source>
        <dbReference type="EMBL" id="KAJ5202518.1"/>
    </source>
</evidence>
<evidence type="ECO:0000256" key="1">
    <source>
        <dbReference type="ARBA" id="ARBA00023015"/>
    </source>
</evidence>
<keyword evidence="2" id="KW-0238">DNA-binding</keyword>
<dbReference type="AlphaFoldDB" id="A0A9W9SY56"/>
<dbReference type="Pfam" id="PF00172">
    <property type="entry name" value="Zn_clus"/>
    <property type="match status" value="1"/>
</dbReference>
<dbReference type="PROSITE" id="PS50048">
    <property type="entry name" value="ZN2_CY6_FUNGAL_2"/>
    <property type="match status" value="1"/>
</dbReference>
<keyword evidence="4" id="KW-0539">Nucleus</keyword>
<dbReference type="InterPro" id="IPR036864">
    <property type="entry name" value="Zn2-C6_fun-type_DNA-bd_sf"/>
</dbReference>
<dbReference type="InterPro" id="IPR001138">
    <property type="entry name" value="Zn2Cys6_DnaBD"/>
</dbReference>
<dbReference type="PROSITE" id="PS00463">
    <property type="entry name" value="ZN2_CY6_FUNGAL_1"/>
    <property type="match status" value="1"/>
</dbReference>
<gene>
    <name evidence="7" type="ORF">N7449_004597</name>
</gene>
<evidence type="ECO:0000313" key="8">
    <source>
        <dbReference type="Proteomes" id="UP001150942"/>
    </source>
</evidence>
<reference evidence="7" key="1">
    <citation type="submission" date="2022-11" db="EMBL/GenBank/DDBJ databases">
        <authorList>
            <person name="Petersen C."/>
        </authorList>
    </citation>
    <scope>NUCLEOTIDE SEQUENCE</scope>
    <source>
        <strain evidence="7">IBT 20477</strain>
    </source>
</reference>
<dbReference type="SMART" id="SM00066">
    <property type="entry name" value="GAL4"/>
    <property type="match status" value="1"/>
</dbReference>
<feature type="compositionally biased region" description="Basic and acidic residues" evidence="5">
    <location>
        <begin position="202"/>
        <end position="214"/>
    </location>
</feature>
<proteinExistence type="predicted"/>
<dbReference type="OrthoDB" id="4272829at2759"/>
<dbReference type="Proteomes" id="UP001150942">
    <property type="component" value="Unassembled WGS sequence"/>
</dbReference>
<sequence length="214" mass="24194">MTLFPHLHLFSHASAKAQNCRMLGKELQISDRIRRFSFFAQIEKPENNEKRGNLSDGAKKKCSYRRARAGRSGVPKKEICCVCIPPAYTSRRSHRALTYEINSCRRCHSHKIKCSGDQPCSKCCTVGLADECTYATRDRQVKVSEKYAIKPHPIIRPSLSKSLSITRVKPEAKIVFSNQLFRSNPRRESAAQGTVDHLGSSCRDKRCSPEVDIP</sequence>
<evidence type="ECO:0000256" key="5">
    <source>
        <dbReference type="SAM" id="MobiDB-lite"/>
    </source>
</evidence>
<feature type="region of interest" description="Disordered" evidence="5">
    <location>
        <begin position="186"/>
        <end position="214"/>
    </location>
</feature>
<dbReference type="GO" id="GO:0000981">
    <property type="term" value="F:DNA-binding transcription factor activity, RNA polymerase II-specific"/>
    <property type="evidence" value="ECO:0007669"/>
    <property type="project" value="InterPro"/>
</dbReference>
<dbReference type="Gene3D" id="4.10.240.10">
    <property type="entry name" value="Zn(2)-C6 fungal-type DNA-binding domain"/>
    <property type="match status" value="1"/>
</dbReference>
<evidence type="ECO:0000259" key="6">
    <source>
        <dbReference type="PROSITE" id="PS50048"/>
    </source>
</evidence>
<keyword evidence="8" id="KW-1185">Reference proteome</keyword>
<protein>
    <recommendedName>
        <fullName evidence="6">Zn(2)-C6 fungal-type domain-containing protein</fullName>
    </recommendedName>
</protein>
<evidence type="ECO:0000256" key="4">
    <source>
        <dbReference type="ARBA" id="ARBA00023242"/>
    </source>
</evidence>
<accession>A0A9W9SY56</accession>
<keyword evidence="1" id="KW-0805">Transcription regulation</keyword>
<dbReference type="EMBL" id="JAPQKQ010000003">
    <property type="protein sequence ID" value="KAJ5202518.1"/>
    <property type="molecule type" value="Genomic_DNA"/>
</dbReference>
<comment type="caution">
    <text evidence="7">The sequence shown here is derived from an EMBL/GenBank/DDBJ whole genome shotgun (WGS) entry which is preliminary data.</text>
</comment>
<evidence type="ECO:0000256" key="3">
    <source>
        <dbReference type="ARBA" id="ARBA00023163"/>
    </source>
</evidence>
<reference evidence="7" key="2">
    <citation type="journal article" date="2023" name="IMA Fungus">
        <title>Comparative genomic study of the Penicillium genus elucidates a diverse pangenome and 15 lateral gene transfer events.</title>
        <authorList>
            <person name="Petersen C."/>
            <person name="Sorensen T."/>
            <person name="Nielsen M.R."/>
            <person name="Sondergaard T.E."/>
            <person name="Sorensen J.L."/>
            <person name="Fitzpatrick D.A."/>
            <person name="Frisvad J.C."/>
            <person name="Nielsen K.L."/>
        </authorList>
    </citation>
    <scope>NUCLEOTIDE SEQUENCE</scope>
    <source>
        <strain evidence="7">IBT 20477</strain>
    </source>
</reference>
<name>A0A9W9SY56_9EURO</name>
<organism evidence="7 8">
    <name type="scientific">Penicillium cf. viridicatum</name>
    <dbReference type="NCBI Taxonomy" id="2972119"/>
    <lineage>
        <taxon>Eukaryota</taxon>
        <taxon>Fungi</taxon>
        <taxon>Dikarya</taxon>
        <taxon>Ascomycota</taxon>
        <taxon>Pezizomycotina</taxon>
        <taxon>Eurotiomycetes</taxon>
        <taxon>Eurotiomycetidae</taxon>
        <taxon>Eurotiales</taxon>
        <taxon>Aspergillaceae</taxon>
        <taxon>Penicillium</taxon>
    </lineage>
</organism>
<dbReference type="GO" id="GO:0008270">
    <property type="term" value="F:zinc ion binding"/>
    <property type="evidence" value="ECO:0007669"/>
    <property type="project" value="InterPro"/>
</dbReference>